<keyword evidence="3" id="KW-1185">Reference proteome</keyword>
<keyword evidence="2" id="KW-0560">Oxidoreductase</keyword>
<name>A0A5C6UE12_9SPHN</name>
<evidence type="ECO:0000313" key="3">
    <source>
        <dbReference type="Proteomes" id="UP000321250"/>
    </source>
</evidence>
<keyword evidence="2" id="KW-0223">Dioxygenase</keyword>
<organism evidence="2 3">
    <name type="scientific">Sphingomonas ginsenosidivorax</name>
    <dbReference type="NCBI Taxonomy" id="862135"/>
    <lineage>
        <taxon>Bacteria</taxon>
        <taxon>Pseudomonadati</taxon>
        <taxon>Pseudomonadota</taxon>
        <taxon>Alphaproteobacteria</taxon>
        <taxon>Sphingomonadales</taxon>
        <taxon>Sphingomonadaceae</taxon>
        <taxon>Sphingomonas</taxon>
    </lineage>
</organism>
<dbReference type="GO" id="GO:0016706">
    <property type="term" value="F:2-oxoglutarate-dependent dioxygenase activity"/>
    <property type="evidence" value="ECO:0007669"/>
    <property type="project" value="UniProtKB-ARBA"/>
</dbReference>
<dbReference type="Proteomes" id="UP000321250">
    <property type="component" value="Unassembled WGS sequence"/>
</dbReference>
<dbReference type="Pfam" id="PF05721">
    <property type="entry name" value="PhyH"/>
    <property type="match status" value="1"/>
</dbReference>
<gene>
    <name evidence="2" type="ORF">FSB78_08445</name>
</gene>
<feature type="region of interest" description="Disordered" evidence="1">
    <location>
        <begin position="1"/>
        <end position="27"/>
    </location>
</feature>
<dbReference type="SUPFAM" id="SSF51197">
    <property type="entry name" value="Clavaminate synthase-like"/>
    <property type="match status" value="1"/>
</dbReference>
<reference evidence="2 3" key="1">
    <citation type="journal article" date="2013" name="Antonie Van Leeuwenhoek">
        <title>Sphingomonas ginsenosidivorax sp. nov., with the ability to transform ginsenosides.</title>
        <authorList>
            <person name="Jin X.F."/>
            <person name="Kim J.K."/>
            <person name="Liu Q.M."/>
            <person name="Kang M.S."/>
            <person name="He D."/>
            <person name="Jin F.X."/>
            <person name="Kim S.C."/>
            <person name="Im W.T."/>
        </authorList>
    </citation>
    <scope>NUCLEOTIDE SEQUENCE [LARGE SCALE GENOMIC DNA]</scope>
    <source>
        <strain evidence="2 3">KHI67</strain>
    </source>
</reference>
<evidence type="ECO:0000313" key="2">
    <source>
        <dbReference type="EMBL" id="TXC70972.1"/>
    </source>
</evidence>
<dbReference type="OrthoDB" id="9791262at2"/>
<sequence>MRSLLTSSDEPEGAAHQDRSTFQTRRRAKPLQALNPSVCLLIEQAVADLPGNVPGVRIGFAPALRAMLAVDGPIGGVAASALGPDTRAVRAVLFDKTAARNWALGWHQDRTIVVQHRADVAGFGPWTVKAGLIQVEPPFAILERMVTIRVHLDPVDATNAPLRIVPGSHRLDRLPEAIISHVVDARGERLCLANRREVWLYATPIVHSSRAADPPRHRRVLQVNYAAVDLPPRLCWRGL</sequence>
<dbReference type="Gene3D" id="2.60.120.620">
    <property type="entry name" value="q2cbj1_9rhob like domain"/>
    <property type="match status" value="1"/>
</dbReference>
<protein>
    <submittedName>
        <fullName evidence="2">Phytanoyl-CoA dioxygenase family protein</fullName>
    </submittedName>
</protein>
<dbReference type="InterPro" id="IPR008775">
    <property type="entry name" value="Phytyl_CoA_dOase-like"/>
</dbReference>
<accession>A0A5C6UE12</accession>
<dbReference type="EMBL" id="VOQR01000001">
    <property type="protein sequence ID" value="TXC70972.1"/>
    <property type="molecule type" value="Genomic_DNA"/>
</dbReference>
<evidence type="ECO:0000256" key="1">
    <source>
        <dbReference type="SAM" id="MobiDB-lite"/>
    </source>
</evidence>
<comment type="caution">
    <text evidence="2">The sequence shown here is derived from an EMBL/GenBank/DDBJ whole genome shotgun (WGS) entry which is preliminary data.</text>
</comment>
<proteinExistence type="predicted"/>
<dbReference type="AlphaFoldDB" id="A0A5C6UE12"/>